<accession>A0ABY6Q6S7</accession>
<dbReference type="InterPro" id="IPR043133">
    <property type="entry name" value="GTP-CH-I_C/QueF"/>
</dbReference>
<sequence>MKGVVTIKGLEPEAVIGCYDWEREIKQRLIIDLAMTTDFAAAAKSDDLPDALDYAAISQQVISFVEQTEFQLLEALSAAIATEIFQSWPVSELRIDIDKPNAVPAAASVGVSLNVNRAQCLRD</sequence>
<dbReference type="SMART" id="SM00905">
    <property type="entry name" value="FolB"/>
    <property type="match status" value="1"/>
</dbReference>
<evidence type="ECO:0000256" key="3">
    <source>
        <dbReference type="ARBA" id="ARBA00005708"/>
    </source>
</evidence>
<organism evidence="8 9">
    <name type="scientific">Candidatus Paraluminiphilus aquimaris</name>
    <dbReference type="NCBI Taxonomy" id="2518994"/>
    <lineage>
        <taxon>Bacteria</taxon>
        <taxon>Pseudomonadati</taxon>
        <taxon>Pseudomonadota</taxon>
        <taxon>Gammaproteobacteria</taxon>
        <taxon>Cellvibrionales</taxon>
        <taxon>Halieaceae</taxon>
        <taxon>Candidatus Paraluminiphilus</taxon>
    </lineage>
</organism>
<dbReference type="Gene3D" id="3.30.1130.10">
    <property type="match status" value="1"/>
</dbReference>
<comment type="function">
    <text evidence="6">Catalyzes the conversion of 7,8-dihydroneopterin to 6-hydroxymethyl-7,8-dihydropterin.</text>
</comment>
<dbReference type="EMBL" id="CP036501">
    <property type="protein sequence ID" value="UZP73951.1"/>
    <property type="molecule type" value="Genomic_DNA"/>
</dbReference>
<dbReference type="Pfam" id="PF02152">
    <property type="entry name" value="FolB"/>
    <property type="match status" value="1"/>
</dbReference>
<dbReference type="CDD" id="cd00534">
    <property type="entry name" value="DHNA_DHNTPE"/>
    <property type="match status" value="1"/>
</dbReference>
<evidence type="ECO:0000256" key="6">
    <source>
        <dbReference type="RuleBase" id="RU362079"/>
    </source>
</evidence>
<reference evidence="8 9" key="1">
    <citation type="submission" date="2019-02" db="EMBL/GenBank/DDBJ databases">
        <title>Halieaceae_genomes.</title>
        <authorList>
            <person name="Li S.-H."/>
        </authorList>
    </citation>
    <scope>NUCLEOTIDE SEQUENCE [LARGE SCALE GENOMIC DNA]</scope>
    <source>
        <strain evidence="8 9">JH123</strain>
    </source>
</reference>
<dbReference type="RefSeq" id="WP_279242752.1">
    <property type="nucleotide sequence ID" value="NZ_CP036501.1"/>
</dbReference>
<evidence type="ECO:0000259" key="7">
    <source>
        <dbReference type="SMART" id="SM00905"/>
    </source>
</evidence>
<dbReference type="NCBIfam" id="TIGR00525">
    <property type="entry name" value="folB"/>
    <property type="match status" value="1"/>
</dbReference>
<dbReference type="Proteomes" id="UP001317963">
    <property type="component" value="Chromosome"/>
</dbReference>
<dbReference type="InterPro" id="IPR006156">
    <property type="entry name" value="Dihydroneopterin_aldolase"/>
</dbReference>
<proteinExistence type="inferred from homology"/>
<protein>
    <recommendedName>
        <fullName evidence="6">7,8-dihydroneopterin aldolase</fullName>
        <ecNumber evidence="6">4.1.2.25</ecNumber>
    </recommendedName>
</protein>
<dbReference type="PANTHER" id="PTHR42844">
    <property type="entry name" value="DIHYDRONEOPTERIN ALDOLASE 1-RELATED"/>
    <property type="match status" value="1"/>
</dbReference>
<keyword evidence="4 6" id="KW-0289">Folate biosynthesis</keyword>
<dbReference type="SUPFAM" id="SSF55620">
    <property type="entry name" value="Tetrahydrobiopterin biosynthesis enzymes-like"/>
    <property type="match status" value="1"/>
</dbReference>
<evidence type="ECO:0000256" key="5">
    <source>
        <dbReference type="ARBA" id="ARBA00023239"/>
    </source>
</evidence>
<evidence type="ECO:0000256" key="1">
    <source>
        <dbReference type="ARBA" id="ARBA00001353"/>
    </source>
</evidence>
<dbReference type="GO" id="GO:0004150">
    <property type="term" value="F:dihydroneopterin aldolase activity"/>
    <property type="evidence" value="ECO:0007669"/>
    <property type="project" value="UniProtKB-EC"/>
</dbReference>
<keyword evidence="5 6" id="KW-0456">Lyase</keyword>
<dbReference type="EC" id="4.1.2.25" evidence="6"/>
<evidence type="ECO:0000256" key="4">
    <source>
        <dbReference type="ARBA" id="ARBA00022909"/>
    </source>
</evidence>
<evidence type="ECO:0000313" key="9">
    <source>
        <dbReference type="Proteomes" id="UP001317963"/>
    </source>
</evidence>
<name>A0ABY6Q6S7_9GAMM</name>
<keyword evidence="9" id="KW-1185">Reference proteome</keyword>
<comment type="pathway">
    <text evidence="2 6">Cofactor biosynthesis; tetrahydrofolate biosynthesis; 2-amino-4-hydroxy-6-hydroxymethyl-7,8-dihydropteridine diphosphate from 7,8-dihydroneopterin triphosphate: step 3/4.</text>
</comment>
<dbReference type="PANTHER" id="PTHR42844:SF1">
    <property type="entry name" value="DIHYDRONEOPTERIN ALDOLASE 1-RELATED"/>
    <property type="match status" value="1"/>
</dbReference>
<comment type="similarity">
    <text evidence="3 6">Belongs to the DHNA family.</text>
</comment>
<feature type="domain" description="Dihydroneopterin aldolase/epimerase" evidence="7">
    <location>
        <begin position="5"/>
        <end position="115"/>
    </location>
</feature>
<dbReference type="InterPro" id="IPR006157">
    <property type="entry name" value="FolB_dom"/>
</dbReference>
<comment type="catalytic activity">
    <reaction evidence="1 6">
        <text>7,8-dihydroneopterin = 6-hydroxymethyl-7,8-dihydropterin + glycolaldehyde</text>
        <dbReference type="Rhea" id="RHEA:10540"/>
        <dbReference type="ChEBI" id="CHEBI:17001"/>
        <dbReference type="ChEBI" id="CHEBI:17071"/>
        <dbReference type="ChEBI" id="CHEBI:44841"/>
        <dbReference type="EC" id="4.1.2.25"/>
    </reaction>
</comment>
<evidence type="ECO:0000256" key="2">
    <source>
        <dbReference type="ARBA" id="ARBA00005013"/>
    </source>
</evidence>
<evidence type="ECO:0000313" key="8">
    <source>
        <dbReference type="EMBL" id="UZP73951.1"/>
    </source>
</evidence>
<gene>
    <name evidence="8" type="primary">folB</name>
    <name evidence="8" type="ORF">E0F26_03970</name>
</gene>
<dbReference type="NCBIfam" id="TIGR00526">
    <property type="entry name" value="folB_dom"/>
    <property type="match status" value="1"/>
</dbReference>